<evidence type="ECO:0000313" key="2">
    <source>
        <dbReference type="EMBL" id="KAK5874676.1"/>
    </source>
</evidence>
<dbReference type="EMBL" id="JAUZQC010000003">
    <property type="protein sequence ID" value="KAK5874676.1"/>
    <property type="molecule type" value="Genomic_DNA"/>
</dbReference>
<feature type="region of interest" description="Disordered" evidence="1">
    <location>
        <begin position="1"/>
        <end position="56"/>
    </location>
</feature>
<organism evidence="2 3">
    <name type="scientific">Eleginops maclovinus</name>
    <name type="common">Patagonian blennie</name>
    <name type="synonym">Eleginus maclovinus</name>
    <dbReference type="NCBI Taxonomy" id="56733"/>
    <lineage>
        <taxon>Eukaryota</taxon>
        <taxon>Metazoa</taxon>
        <taxon>Chordata</taxon>
        <taxon>Craniata</taxon>
        <taxon>Vertebrata</taxon>
        <taxon>Euteleostomi</taxon>
        <taxon>Actinopterygii</taxon>
        <taxon>Neopterygii</taxon>
        <taxon>Teleostei</taxon>
        <taxon>Neoteleostei</taxon>
        <taxon>Acanthomorphata</taxon>
        <taxon>Eupercaria</taxon>
        <taxon>Perciformes</taxon>
        <taxon>Notothenioidei</taxon>
        <taxon>Eleginopidae</taxon>
        <taxon>Eleginops</taxon>
    </lineage>
</organism>
<dbReference type="Proteomes" id="UP001346869">
    <property type="component" value="Unassembled WGS sequence"/>
</dbReference>
<dbReference type="AlphaFoldDB" id="A0AAN8ATK7"/>
<evidence type="ECO:0000313" key="3">
    <source>
        <dbReference type="Proteomes" id="UP001346869"/>
    </source>
</evidence>
<reference evidence="2 3" key="2">
    <citation type="journal article" date="2023" name="Mol. Biol. Evol.">
        <title>Genomics of Secondarily Temperate Adaptation in the Only Non-Antarctic Icefish.</title>
        <authorList>
            <person name="Rivera-Colon A.G."/>
            <person name="Rayamajhi N."/>
            <person name="Minhas B.F."/>
            <person name="Madrigal G."/>
            <person name="Bilyk K.T."/>
            <person name="Yoon V."/>
            <person name="Hune M."/>
            <person name="Gregory S."/>
            <person name="Cheng C.H.C."/>
            <person name="Catchen J.M."/>
        </authorList>
    </citation>
    <scope>NUCLEOTIDE SEQUENCE [LARGE SCALE GENOMIC DNA]</scope>
    <source>
        <strain evidence="2">JMC-PN-2008</strain>
    </source>
</reference>
<keyword evidence="3" id="KW-1185">Reference proteome</keyword>
<gene>
    <name evidence="2" type="ORF">PBY51_019603</name>
</gene>
<sequence length="93" mass="10127">MYKSCSDRQAAPSRGWYGEGSCHGLPHRPPPPPPHLSTRCAQLSANPPSQTHTNTLVPPLTLTPLMPPTMLKYSLSSLLRSAAVCRSYRSINS</sequence>
<evidence type="ECO:0000256" key="1">
    <source>
        <dbReference type="SAM" id="MobiDB-lite"/>
    </source>
</evidence>
<comment type="caution">
    <text evidence="2">The sequence shown here is derived from an EMBL/GenBank/DDBJ whole genome shotgun (WGS) entry which is preliminary data.</text>
</comment>
<feature type="compositionally biased region" description="Polar residues" evidence="1">
    <location>
        <begin position="39"/>
        <end position="52"/>
    </location>
</feature>
<protein>
    <submittedName>
        <fullName evidence="2">Uncharacterized protein</fullName>
    </submittedName>
</protein>
<name>A0AAN8ATK7_ELEMC</name>
<accession>A0AAN8ATK7</accession>
<proteinExistence type="predicted"/>
<reference evidence="2 3" key="1">
    <citation type="journal article" date="2023" name="Genes (Basel)">
        <title>Chromosome-Level Genome Assembly and Circadian Gene Repertoire of the Patagonia Blennie Eleginops maclovinus-The Closest Ancestral Proxy of Antarctic Cryonotothenioids.</title>
        <authorList>
            <person name="Cheng C.C."/>
            <person name="Rivera-Colon A.G."/>
            <person name="Minhas B.F."/>
            <person name="Wilson L."/>
            <person name="Rayamajhi N."/>
            <person name="Vargas-Chacoff L."/>
            <person name="Catchen J.M."/>
        </authorList>
    </citation>
    <scope>NUCLEOTIDE SEQUENCE [LARGE SCALE GENOMIC DNA]</scope>
    <source>
        <strain evidence="2">JMC-PN-2008</strain>
    </source>
</reference>